<dbReference type="Pfam" id="PF15999">
    <property type="entry name" value="DUF4774"/>
    <property type="match status" value="1"/>
</dbReference>
<organism evidence="3 4">
    <name type="scientific">Ignelater luminosus</name>
    <name type="common">Cucubano</name>
    <name type="synonym">Pyrophorus luminosus</name>
    <dbReference type="NCBI Taxonomy" id="2038154"/>
    <lineage>
        <taxon>Eukaryota</taxon>
        <taxon>Metazoa</taxon>
        <taxon>Ecdysozoa</taxon>
        <taxon>Arthropoda</taxon>
        <taxon>Hexapoda</taxon>
        <taxon>Insecta</taxon>
        <taxon>Pterygota</taxon>
        <taxon>Neoptera</taxon>
        <taxon>Endopterygota</taxon>
        <taxon>Coleoptera</taxon>
        <taxon>Polyphaga</taxon>
        <taxon>Elateriformia</taxon>
        <taxon>Elateroidea</taxon>
        <taxon>Elateridae</taxon>
        <taxon>Agrypninae</taxon>
        <taxon>Pyrophorini</taxon>
        <taxon>Ignelater</taxon>
    </lineage>
</organism>
<evidence type="ECO:0000313" key="4">
    <source>
        <dbReference type="Proteomes" id="UP000801492"/>
    </source>
</evidence>
<name>A0A8K0CB14_IGNLU</name>
<sequence>MKILILISAVVVVNCLPQRIRTHHDPPLQWVVFPLRLQSQPQPSLQLTTPSQILDIHPSTQIVTLPFTSTYIDLKTHTNSYRTETVSNTETSEMEDSTEYITKYTNDRVISTTETTKTARSKPIISAVVQEVNLEQLISPNKTSSALTNLNGTDNSDATKIIPYKSHPLFHYLKNKNTLTKDKIIQFRNDEKNGGEIATLILKPVAKAVAGDDGKAMAMTLSRAILKQGTNVDVFYEPEAVAIAGPGGIAHAQTDLEVFYQDEEV</sequence>
<dbReference type="Proteomes" id="UP000801492">
    <property type="component" value="Unassembled WGS sequence"/>
</dbReference>
<keyword evidence="1" id="KW-0732">Signal</keyword>
<dbReference type="InterPro" id="IPR031942">
    <property type="entry name" value="DUF4774"/>
</dbReference>
<dbReference type="AlphaFoldDB" id="A0A8K0CB14"/>
<evidence type="ECO:0000313" key="3">
    <source>
        <dbReference type="EMBL" id="KAF2884195.1"/>
    </source>
</evidence>
<reference evidence="3" key="1">
    <citation type="submission" date="2019-08" db="EMBL/GenBank/DDBJ databases">
        <title>The genome of the North American firefly Photinus pyralis.</title>
        <authorList>
            <consortium name="Photinus pyralis genome working group"/>
            <person name="Fallon T.R."/>
            <person name="Sander Lower S.E."/>
            <person name="Weng J.-K."/>
        </authorList>
    </citation>
    <scope>NUCLEOTIDE SEQUENCE</scope>
    <source>
        <strain evidence="3">TRF0915ILg1</strain>
        <tissue evidence="3">Whole body</tissue>
    </source>
</reference>
<accession>A0A8K0CB14</accession>
<dbReference type="OrthoDB" id="8194084at2759"/>
<feature type="domain" description="DUF4774" evidence="2">
    <location>
        <begin position="199"/>
        <end position="255"/>
    </location>
</feature>
<dbReference type="EMBL" id="VTPC01090216">
    <property type="protein sequence ID" value="KAF2884195.1"/>
    <property type="molecule type" value="Genomic_DNA"/>
</dbReference>
<proteinExistence type="predicted"/>
<protein>
    <recommendedName>
        <fullName evidence="2">DUF4774 domain-containing protein</fullName>
    </recommendedName>
</protein>
<evidence type="ECO:0000259" key="2">
    <source>
        <dbReference type="Pfam" id="PF15999"/>
    </source>
</evidence>
<gene>
    <name evidence="3" type="ORF">ILUMI_21977</name>
</gene>
<feature type="signal peptide" evidence="1">
    <location>
        <begin position="1"/>
        <end position="22"/>
    </location>
</feature>
<evidence type="ECO:0000256" key="1">
    <source>
        <dbReference type="SAM" id="SignalP"/>
    </source>
</evidence>
<keyword evidence="4" id="KW-1185">Reference proteome</keyword>
<feature type="chain" id="PRO_5035422839" description="DUF4774 domain-containing protein" evidence="1">
    <location>
        <begin position="23"/>
        <end position="265"/>
    </location>
</feature>
<comment type="caution">
    <text evidence="3">The sequence shown here is derived from an EMBL/GenBank/DDBJ whole genome shotgun (WGS) entry which is preliminary data.</text>
</comment>